<evidence type="ECO:0000259" key="13">
    <source>
        <dbReference type="Pfam" id="PF25293"/>
    </source>
</evidence>
<evidence type="ECO:0000256" key="10">
    <source>
        <dbReference type="ARBA" id="ARBA00023180"/>
    </source>
</evidence>
<evidence type="ECO:0000256" key="8">
    <source>
        <dbReference type="ARBA" id="ARBA00022989"/>
    </source>
</evidence>
<feature type="signal peptide" evidence="11">
    <location>
        <begin position="1"/>
        <end position="28"/>
    </location>
</feature>
<dbReference type="PANTHER" id="PTHR21573">
    <property type="entry name" value="ER MEMBRANE PROTEIN COMPLEX SUBUNIT 1"/>
    <property type="match status" value="1"/>
</dbReference>
<evidence type="ECO:0000256" key="9">
    <source>
        <dbReference type="ARBA" id="ARBA00023136"/>
    </source>
</evidence>
<dbReference type="FunCoup" id="A0A6P8ZW63">
    <property type="interactions" value="2486"/>
</dbReference>
<dbReference type="InParanoid" id="A0A6P8ZW63"/>
<evidence type="ECO:0000256" key="6">
    <source>
        <dbReference type="ARBA" id="ARBA00022729"/>
    </source>
</evidence>
<keyword evidence="6 11" id="KW-0732">Signal</keyword>
<comment type="subcellular location">
    <subcellularLocation>
        <location evidence="1">Endoplasmic reticulum membrane</location>
        <topology evidence="1">Single-pass type I membrane protein</topology>
    </subcellularLocation>
</comment>
<evidence type="ECO:0000256" key="3">
    <source>
        <dbReference type="ARBA" id="ARBA00011276"/>
    </source>
</evidence>
<keyword evidence="10" id="KW-0325">Glycoprotein</keyword>
<proteinExistence type="inferred from homology"/>
<dbReference type="CTD" id="23065"/>
<dbReference type="SUPFAM" id="SSF50998">
    <property type="entry name" value="Quinoprotein alcohol dehydrogenase-like"/>
    <property type="match status" value="1"/>
</dbReference>
<dbReference type="GO" id="GO:0072546">
    <property type="term" value="C:EMC complex"/>
    <property type="evidence" value="ECO:0007669"/>
    <property type="project" value="InterPro"/>
</dbReference>
<dbReference type="InterPro" id="IPR011678">
    <property type="entry name" value="EMC1_C"/>
</dbReference>
<keyword evidence="7" id="KW-0256">Endoplasmic reticulum</keyword>
<reference evidence="15" key="1">
    <citation type="submission" date="2025-08" db="UniProtKB">
        <authorList>
            <consortium name="RefSeq"/>
        </authorList>
    </citation>
    <scope>IDENTIFICATION</scope>
    <source>
        <tissue evidence="15">Total insect</tissue>
    </source>
</reference>
<evidence type="ECO:0000256" key="5">
    <source>
        <dbReference type="ARBA" id="ARBA00022692"/>
    </source>
</evidence>
<dbReference type="GO" id="GO:0034975">
    <property type="term" value="P:protein folding in endoplasmic reticulum"/>
    <property type="evidence" value="ECO:0007669"/>
    <property type="project" value="TreeGrafter"/>
</dbReference>
<comment type="subunit">
    <text evidence="3">Component of the ER membrane protein complex (EMC).</text>
</comment>
<dbReference type="InterPro" id="IPR011047">
    <property type="entry name" value="Quinoprotein_ADH-like_sf"/>
</dbReference>
<feature type="domain" description="EMC1 first beta-propeller" evidence="13">
    <location>
        <begin position="144"/>
        <end position="367"/>
    </location>
</feature>
<keyword evidence="8" id="KW-1133">Transmembrane helix</keyword>
<dbReference type="Pfam" id="PF07774">
    <property type="entry name" value="EMC1_C"/>
    <property type="match status" value="1"/>
</dbReference>
<evidence type="ECO:0000256" key="4">
    <source>
        <dbReference type="ARBA" id="ARBA00020824"/>
    </source>
</evidence>
<dbReference type="GeneID" id="117650250"/>
<dbReference type="InterPro" id="IPR058545">
    <property type="entry name" value="Beta-prop_EMC1_1st"/>
</dbReference>
<evidence type="ECO:0000313" key="15">
    <source>
        <dbReference type="RefSeq" id="XP_034249404.1"/>
    </source>
</evidence>
<comment type="similarity">
    <text evidence="2">Belongs to the EMC1 family.</text>
</comment>
<evidence type="ECO:0000259" key="12">
    <source>
        <dbReference type="Pfam" id="PF07774"/>
    </source>
</evidence>
<dbReference type="InterPro" id="IPR015943">
    <property type="entry name" value="WD40/YVTN_repeat-like_dom_sf"/>
</dbReference>
<dbReference type="RefSeq" id="XP_034249404.1">
    <property type="nucleotide sequence ID" value="XM_034393513.1"/>
</dbReference>
<dbReference type="AlphaFoldDB" id="A0A6P8ZW63"/>
<dbReference type="Pfam" id="PF25293">
    <property type="entry name" value="Beta-prop_EMC1_N"/>
    <property type="match status" value="2"/>
</dbReference>
<keyword evidence="5" id="KW-0812">Transmembrane</keyword>
<name>A0A6P8ZW63_THRPL</name>
<accession>A0A6P8ZW63</accession>
<keyword evidence="14" id="KW-1185">Reference proteome</keyword>
<organism evidence="15">
    <name type="scientific">Thrips palmi</name>
    <name type="common">Melon thrips</name>
    <dbReference type="NCBI Taxonomy" id="161013"/>
    <lineage>
        <taxon>Eukaryota</taxon>
        <taxon>Metazoa</taxon>
        <taxon>Ecdysozoa</taxon>
        <taxon>Arthropoda</taxon>
        <taxon>Hexapoda</taxon>
        <taxon>Insecta</taxon>
        <taxon>Pterygota</taxon>
        <taxon>Neoptera</taxon>
        <taxon>Paraneoptera</taxon>
        <taxon>Thysanoptera</taxon>
        <taxon>Terebrantia</taxon>
        <taxon>Thripoidea</taxon>
        <taxon>Thripidae</taxon>
        <taxon>Thrips</taxon>
    </lineage>
</organism>
<feature type="domain" description="ER membrane protein complex subunit 1 C-terminal" evidence="12">
    <location>
        <begin position="697"/>
        <end position="902"/>
    </location>
</feature>
<sequence>MMTKGRIMFVLPLQVFFIFLGIITGSNCIYEDQVGKFDWHQSYIGALKFAYGDASGKRGIVATESNVVAALNLKTGNILWRQILEKEPLGKILYLSPSSGSEAVVVSGGSKPLVRAFDTINGALGFEWPLPGELNLDKVIWAISTDKLYAVSVNNGVDFVVNQFSLRSGSQTGKWQHNAPWAHKSKCVISRDLVICYSGKEIHSVRFSQKDAKAFTLELHQQIVNIRSVKSGEKPGVFLDFAENGSEQSHQVVLLPEQGQSIVKCKLMPYSAHWVLSDPNHEAVSVVQLILKNKVLEVVTTDCMSGKKIEESSSAFPFTISASLPQLEDVICGSRNDLSLCRLLVHTEEESIALLHSSGKQLWVREESLASISVVEMMDLPVSDKDAAIEKEFDNKEAGLLGMFGRRLVSQTLQFQQLLQTVFGISDPIQPAGQRTDLVRDDFGLHKMIVVATKAGKLFGLDNLNGEIVWQKMLTNVDTSSMQLFVQRTTRHGPYPAQCSLLLKDKVSNESVLYTFDPITGVGLKKNLGYRVLQAMLLSVMDEESLRPILLLDSEEKVYIEPQTAISLADSFAASTYMYVANTDTGIMNGYTLAQSTGERLVASKVWDVVFNPETQTLVNIVGKSPQERVHSQGRVLGDRSVLYKYVNPNLIAVVTQGTDPLHKYVLNVYLLDAVSGAVIFSISHKRAREPIHLVHTENWVVYTYFSEKWRRTEITAIELYEGKTQSNSGAFSSLLSPVNPLVERQSYILPAMVQSMTPTVTEKGITSRHLLVGLASGAVLELPWMFVDPRRPVTVTPEMREEGVIPYMPELPIPTESIINYNKSLPQINGIHAAPSGLESTSLVLVYGLDLFYTRVAPSKTFDVLKEDFDPFLISMVLVGLGLASYTTKRLASRKALKQAWK</sequence>
<dbReference type="Gene3D" id="2.130.10.10">
    <property type="entry name" value="YVTN repeat-like/Quinoprotein amine dehydrogenase"/>
    <property type="match status" value="1"/>
</dbReference>
<evidence type="ECO:0000256" key="7">
    <source>
        <dbReference type="ARBA" id="ARBA00022824"/>
    </source>
</evidence>
<dbReference type="PANTHER" id="PTHR21573:SF0">
    <property type="entry name" value="ER MEMBRANE PROTEIN COMPLEX SUBUNIT 1"/>
    <property type="match status" value="1"/>
</dbReference>
<dbReference type="Proteomes" id="UP000515158">
    <property type="component" value="Unplaced"/>
</dbReference>
<dbReference type="InterPro" id="IPR026895">
    <property type="entry name" value="EMC1"/>
</dbReference>
<gene>
    <name evidence="15" type="primary">LOC117650250</name>
</gene>
<dbReference type="KEGG" id="tpal:117650250"/>
<evidence type="ECO:0000256" key="11">
    <source>
        <dbReference type="SAM" id="SignalP"/>
    </source>
</evidence>
<evidence type="ECO:0000256" key="2">
    <source>
        <dbReference type="ARBA" id="ARBA00007904"/>
    </source>
</evidence>
<evidence type="ECO:0000256" key="1">
    <source>
        <dbReference type="ARBA" id="ARBA00004115"/>
    </source>
</evidence>
<feature type="chain" id="PRO_5028026618" description="ER membrane protein complex subunit 1" evidence="11">
    <location>
        <begin position="29"/>
        <end position="903"/>
    </location>
</feature>
<dbReference type="OrthoDB" id="28092at2759"/>
<protein>
    <recommendedName>
        <fullName evidence="4">ER membrane protein complex subunit 1</fullName>
    </recommendedName>
</protein>
<feature type="domain" description="EMC1 first beta-propeller" evidence="13">
    <location>
        <begin position="29"/>
        <end position="133"/>
    </location>
</feature>
<evidence type="ECO:0000313" key="14">
    <source>
        <dbReference type="Proteomes" id="UP000515158"/>
    </source>
</evidence>
<keyword evidence="9" id="KW-0472">Membrane</keyword>